<evidence type="ECO:0000313" key="7">
    <source>
        <dbReference type="EMBL" id="MFC6904910.1"/>
    </source>
</evidence>
<dbReference type="InterPro" id="IPR037185">
    <property type="entry name" value="EmrE-like"/>
</dbReference>
<dbReference type="InterPro" id="IPR050638">
    <property type="entry name" value="AA-Vitamin_Transporters"/>
</dbReference>
<keyword evidence="3 5" id="KW-1133">Transmembrane helix</keyword>
<feature type="transmembrane region" description="Helical" evidence="5">
    <location>
        <begin position="126"/>
        <end position="145"/>
    </location>
</feature>
<dbReference type="AlphaFoldDB" id="A0ABD5V0K2"/>
<name>A0ABD5V0K2_9EURY</name>
<reference evidence="7 8" key="1">
    <citation type="journal article" date="2019" name="Int. J. Syst. Evol. Microbiol.">
        <title>The Global Catalogue of Microorganisms (GCM) 10K type strain sequencing project: providing services to taxonomists for standard genome sequencing and annotation.</title>
        <authorList>
            <consortium name="The Broad Institute Genomics Platform"/>
            <consortium name="The Broad Institute Genome Sequencing Center for Infectious Disease"/>
            <person name="Wu L."/>
            <person name="Ma J."/>
        </authorList>
    </citation>
    <scope>NUCLEOTIDE SEQUENCE [LARGE SCALE GENOMIC DNA]</scope>
    <source>
        <strain evidence="7 8">CGMCC 1.3240</strain>
    </source>
</reference>
<feature type="transmembrane region" description="Helical" evidence="5">
    <location>
        <begin position="254"/>
        <end position="272"/>
    </location>
</feature>
<evidence type="ECO:0000256" key="3">
    <source>
        <dbReference type="ARBA" id="ARBA00022989"/>
    </source>
</evidence>
<dbReference type="GO" id="GO:0016020">
    <property type="term" value="C:membrane"/>
    <property type="evidence" value="ECO:0007669"/>
    <property type="project" value="UniProtKB-SubCell"/>
</dbReference>
<feature type="transmembrane region" description="Helical" evidence="5">
    <location>
        <begin position="223"/>
        <end position="242"/>
    </location>
</feature>
<evidence type="ECO:0000256" key="4">
    <source>
        <dbReference type="ARBA" id="ARBA00023136"/>
    </source>
</evidence>
<feature type="transmembrane region" description="Helical" evidence="5">
    <location>
        <begin position="71"/>
        <end position="91"/>
    </location>
</feature>
<proteinExistence type="predicted"/>
<comment type="subcellular location">
    <subcellularLocation>
        <location evidence="1">Membrane</location>
        <topology evidence="1">Multi-pass membrane protein</topology>
    </subcellularLocation>
</comment>
<protein>
    <submittedName>
        <fullName evidence="7">DMT family transporter</fullName>
    </submittedName>
</protein>
<feature type="domain" description="EamA" evidence="6">
    <location>
        <begin position="13"/>
        <end position="144"/>
    </location>
</feature>
<dbReference type="PANTHER" id="PTHR32322">
    <property type="entry name" value="INNER MEMBRANE TRANSPORTER"/>
    <property type="match status" value="1"/>
</dbReference>
<feature type="domain" description="EamA" evidence="6">
    <location>
        <begin position="158"/>
        <end position="293"/>
    </location>
</feature>
<organism evidence="7 8">
    <name type="scientific">Halalkalicoccus tibetensis</name>
    <dbReference type="NCBI Taxonomy" id="175632"/>
    <lineage>
        <taxon>Archaea</taxon>
        <taxon>Methanobacteriati</taxon>
        <taxon>Methanobacteriota</taxon>
        <taxon>Stenosarchaea group</taxon>
        <taxon>Halobacteria</taxon>
        <taxon>Halobacteriales</taxon>
        <taxon>Halococcaceae</taxon>
        <taxon>Halalkalicoccus</taxon>
    </lineage>
</organism>
<evidence type="ECO:0000256" key="5">
    <source>
        <dbReference type="SAM" id="Phobius"/>
    </source>
</evidence>
<keyword evidence="4 5" id="KW-0472">Membrane</keyword>
<evidence type="ECO:0000259" key="6">
    <source>
        <dbReference type="Pfam" id="PF00892"/>
    </source>
</evidence>
<feature type="transmembrane region" description="Helical" evidence="5">
    <location>
        <begin position="39"/>
        <end position="59"/>
    </location>
</feature>
<dbReference type="InterPro" id="IPR000620">
    <property type="entry name" value="EamA_dom"/>
</dbReference>
<sequence length="332" mass="35217">MEFENISKFREVGLFVVVALVWGASFPAINIGLESLPPILFAALRYDVAAVLVFAFVAIKGLAWRPSTIDDWILIGLGGLLLIGAHFAFLFTGQQYVTGGVASIVLSISPIVTPVFALAVLPNERLGVTGVLGLAFGLLGVGIIAQPSPEALAGGQLYGIVLLMLSAASFALGAVLTARMRTTLSLVSLQAWMMAAGAVFLHVTSALHPGESLSAASWTPEALAAIAFLAVFASAIGYLAYFDLQERVGPIETSLVNYASPVVATAAGWALLGEPVTEATITGFAVIAFGFWLCKWSTFTWKLTGLADRVRFRRAFRSPDRVVVGSNVYYRD</sequence>
<feature type="transmembrane region" description="Helical" evidence="5">
    <location>
        <begin position="284"/>
        <end position="304"/>
    </location>
</feature>
<keyword evidence="8" id="KW-1185">Reference proteome</keyword>
<dbReference type="Pfam" id="PF00892">
    <property type="entry name" value="EamA"/>
    <property type="match status" value="2"/>
</dbReference>
<dbReference type="EMBL" id="JBHSXQ010000002">
    <property type="protein sequence ID" value="MFC6904910.1"/>
    <property type="molecule type" value="Genomic_DNA"/>
</dbReference>
<keyword evidence="2 5" id="KW-0812">Transmembrane</keyword>
<dbReference type="PANTHER" id="PTHR32322:SF2">
    <property type="entry name" value="EAMA DOMAIN-CONTAINING PROTEIN"/>
    <property type="match status" value="1"/>
</dbReference>
<evidence type="ECO:0000313" key="8">
    <source>
        <dbReference type="Proteomes" id="UP001596312"/>
    </source>
</evidence>
<evidence type="ECO:0000256" key="2">
    <source>
        <dbReference type="ARBA" id="ARBA00022692"/>
    </source>
</evidence>
<comment type="caution">
    <text evidence="7">The sequence shown here is derived from an EMBL/GenBank/DDBJ whole genome shotgun (WGS) entry which is preliminary data.</text>
</comment>
<gene>
    <name evidence="7" type="ORF">ACFQGH_06810</name>
</gene>
<dbReference type="SUPFAM" id="SSF103481">
    <property type="entry name" value="Multidrug resistance efflux transporter EmrE"/>
    <property type="match status" value="2"/>
</dbReference>
<feature type="transmembrane region" description="Helical" evidence="5">
    <location>
        <begin position="157"/>
        <end position="176"/>
    </location>
</feature>
<dbReference type="RefSeq" id="WP_340603426.1">
    <property type="nucleotide sequence ID" value="NZ_JBBMXV010000002.1"/>
</dbReference>
<dbReference type="Proteomes" id="UP001596312">
    <property type="component" value="Unassembled WGS sequence"/>
</dbReference>
<feature type="transmembrane region" description="Helical" evidence="5">
    <location>
        <begin position="97"/>
        <end position="119"/>
    </location>
</feature>
<evidence type="ECO:0000256" key="1">
    <source>
        <dbReference type="ARBA" id="ARBA00004141"/>
    </source>
</evidence>
<feature type="transmembrane region" description="Helical" evidence="5">
    <location>
        <begin position="12"/>
        <end position="33"/>
    </location>
</feature>
<feature type="transmembrane region" description="Helical" evidence="5">
    <location>
        <begin position="183"/>
        <end position="203"/>
    </location>
</feature>
<accession>A0ABD5V0K2</accession>